<dbReference type="EMBL" id="FOVC01000001">
    <property type="protein sequence ID" value="SFM88753.1"/>
    <property type="molecule type" value="Genomic_DNA"/>
</dbReference>
<dbReference type="OrthoDB" id="3177666at2"/>
<feature type="transmembrane region" description="Helical" evidence="6">
    <location>
        <begin position="158"/>
        <end position="179"/>
    </location>
</feature>
<dbReference type="STRING" id="1367852.SAMN05216516_101149"/>
<feature type="transmembrane region" description="Helical" evidence="6">
    <location>
        <begin position="79"/>
        <end position="103"/>
    </location>
</feature>
<evidence type="ECO:0000256" key="5">
    <source>
        <dbReference type="ARBA" id="ARBA00023136"/>
    </source>
</evidence>
<keyword evidence="9" id="KW-1185">Reference proteome</keyword>
<feature type="domain" description="Citrate transporter-like" evidence="7">
    <location>
        <begin position="16"/>
        <end position="305"/>
    </location>
</feature>
<accession>A0A1I4UJ62</accession>
<evidence type="ECO:0000259" key="7">
    <source>
        <dbReference type="Pfam" id="PF03600"/>
    </source>
</evidence>
<dbReference type="GO" id="GO:0055085">
    <property type="term" value="P:transmembrane transport"/>
    <property type="evidence" value="ECO:0007669"/>
    <property type="project" value="InterPro"/>
</dbReference>
<keyword evidence="3 6" id="KW-0812">Transmembrane</keyword>
<feature type="transmembrane region" description="Helical" evidence="6">
    <location>
        <begin position="312"/>
        <end position="334"/>
    </location>
</feature>
<dbReference type="PANTHER" id="PTHR43568:SF1">
    <property type="entry name" value="P PROTEIN"/>
    <property type="match status" value="1"/>
</dbReference>
<comment type="subcellular location">
    <subcellularLocation>
        <location evidence="1">Membrane</location>
        <topology evidence="1">Multi-pass membrane protein</topology>
    </subcellularLocation>
</comment>
<evidence type="ECO:0000256" key="3">
    <source>
        <dbReference type="ARBA" id="ARBA00022692"/>
    </source>
</evidence>
<dbReference type="RefSeq" id="WP_092873811.1">
    <property type="nucleotide sequence ID" value="NZ_FOVC01000001.1"/>
</dbReference>
<dbReference type="GO" id="GO:0016020">
    <property type="term" value="C:membrane"/>
    <property type="evidence" value="ECO:0007669"/>
    <property type="project" value="UniProtKB-SubCell"/>
</dbReference>
<dbReference type="AlphaFoldDB" id="A0A1I4UJ62"/>
<sequence>MGSLLRTFLHDRFLQALLVLGLIISVFADFHYRQLALAVNWKTIITLACLLLLTKGIESSGYFDLLGRRCILHFRTQRALALLMVAASALLSTFLSNDVALFITVPLTLTLRKFTQLPVNRLIIFEALAVNAGSLLTPIGNPQNILLWSQGRQGFFQFIWQMLPLAALLITSLLLLTFFSFSKQPVKRQQNSETSEWQKALFIQCATLYVLFVIALELDLAVYALLVVALFFLWRAPRILLLLDWSLLVVFILMFIDVLLLTRLPLLTPILQQVTHWGQTGHYLLAIGLSQIISNVPATILLLNFLPASTLLAWSVNIGGFGFLPGSLANLIALRMARDRSIWWQFHLFSIPALLFSLFAGGCLFFLINVV</sequence>
<name>A0A1I4UJ62_9GAMM</name>
<evidence type="ECO:0000256" key="1">
    <source>
        <dbReference type="ARBA" id="ARBA00004141"/>
    </source>
</evidence>
<dbReference type="Proteomes" id="UP000242222">
    <property type="component" value="Unassembled WGS sequence"/>
</dbReference>
<gene>
    <name evidence="8" type="ORF">SAMN05216516_101149</name>
</gene>
<evidence type="ECO:0000256" key="2">
    <source>
        <dbReference type="ARBA" id="ARBA00022448"/>
    </source>
</evidence>
<evidence type="ECO:0000313" key="9">
    <source>
        <dbReference type="Proteomes" id="UP000242222"/>
    </source>
</evidence>
<dbReference type="InterPro" id="IPR051475">
    <property type="entry name" value="Diverse_Ion_Transporter"/>
</dbReference>
<evidence type="ECO:0000256" key="6">
    <source>
        <dbReference type="SAM" id="Phobius"/>
    </source>
</evidence>
<dbReference type="InterPro" id="IPR004680">
    <property type="entry name" value="Cit_transptr-like_dom"/>
</dbReference>
<keyword evidence="2" id="KW-0813">Transport</keyword>
<evidence type="ECO:0000256" key="4">
    <source>
        <dbReference type="ARBA" id="ARBA00022989"/>
    </source>
</evidence>
<organism evidence="8 9">
    <name type="scientific">Izhakiella capsodis</name>
    <dbReference type="NCBI Taxonomy" id="1367852"/>
    <lineage>
        <taxon>Bacteria</taxon>
        <taxon>Pseudomonadati</taxon>
        <taxon>Pseudomonadota</taxon>
        <taxon>Gammaproteobacteria</taxon>
        <taxon>Enterobacterales</taxon>
        <taxon>Erwiniaceae</taxon>
        <taxon>Izhakiella</taxon>
    </lineage>
</organism>
<keyword evidence="5 6" id="KW-0472">Membrane</keyword>
<feature type="transmembrane region" description="Helical" evidence="6">
    <location>
        <begin position="239"/>
        <end position="262"/>
    </location>
</feature>
<evidence type="ECO:0000313" key="8">
    <source>
        <dbReference type="EMBL" id="SFM88753.1"/>
    </source>
</evidence>
<dbReference type="Pfam" id="PF03600">
    <property type="entry name" value="CitMHS"/>
    <property type="match status" value="1"/>
</dbReference>
<feature type="transmembrane region" description="Helical" evidence="6">
    <location>
        <begin position="283"/>
        <end position="306"/>
    </location>
</feature>
<reference evidence="9" key="1">
    <citation type="submission" date="2016-10" db="EMBL/GenBank/DDBJ databases">
        <authorList>
            <person name="Varghese N."/>
            <person name="Submissions S."/>
        </authorList>
    </citation>
    <scope>NUCLEOTIDE SEQUENCE [LARGE SCALE GENOMIC DNA]</scope>
    <source>
        <strain evidence="9">N6PO6</strain>
    </source>
</reference>
<proteinExistence type="predicted"/>
<protein>
    <submittedName>
        <fullName evidence="8">Na+/H+ antiporter NhaD</fullName>
    </submittedName>
</protein>
<feature type="transmembrane region" description="Helical" evidence="6">
    <location>
        <begin position="346"/>
        <end position="368"/>
    </location>
</feature>
<feature type="transmembrane region" description="Helical" evidence="6">
    <location>
        <begin position="200"/>
        <end position="233"/>
    </location>
</feature>
<dbReference type="PANTHER" id="PTHR43568">
    <property type="entry name" value="P PROTEIN"/>
    <property type="match status" value="1"/>
</dbReference>
<keyword evidence="4 6" id="KW-1133">Transmembrane helix</keyword>